<evidence type="ECO:0000313" key="3">
    <source>
        <dbReference type="Proteomes" id="UP001236014"/>
    </source>
</evidence>
<evidence type="ECO:0000313" key="2">
    <source>
        <dbReference type="EMBL" id="WIX77988.1"/>
    </source>
</evidence>
<sequence length="268" mass="28279">MTAVPLAVASAALPDQDPRRLCAVAAEHGLDGVEWGVGVGHALALTASDAQLAAVAGAAEETGLACAGVAVHEPDALAYPGPLWQRVCELAVALHAPHVRVYATGHGTDFDTDFTGLRSQLADKAAECAARGVRLLLEPAPSTLVPDPSLARRALSEVDVDHVGVVYDPGSLAREGWQDPFLATGVLGPLLRHVHVKNVAPERAEDGTWVWRRTALDTGIVDWPRVSDALEAAGYSGWFVLDHLSSQESGSLATDLVQLRKLTEMSRT</sequence>
<gene>
    <name evidence="2" type="ORF">QRX50_42435</name>
</gene>
<dbReference type="AlphaFoldDB" id="A0A9Y2IG79"/>
<dbReference type="PANTHER" id="PTHR12110:SF53">
    <property type="entry name" value="BLR5974 PROTEIN"/>
    <property type="match status" value="1"/>
</dbReference>
<keyword evidence="2" id="KW-0413">Isomerase</keyword>
<reference evidence="2 3" key="1">
    <citation type="submission" date="2023-06" db="EMBL/GenBank/DDBJ databases">
        <authorList>
            <person name="Oyuntsetseg B."/>
            <person name="Kim S.B."/>
        </authorList>
    </citation>
    <scope>NUCLEOTIDE SEQUENCE [LARGE SCALE GENOMIC DNA]</scope>
    <source>
        <strain evidence="2 3">2-15</strain>
    </source>
</reference>
<dbReference type="InterPro" id="IPR013022">
    <property type="entry name" value="Xyl_isomerase-like_TIM-brl"/>
</dbReference>
<dbReference type="RefSeq" id="WP_285968722.1">
    <property type="nucleotide sequence ID" value="NZ_CP127294.1"/>
</dbReference>
<dbReference type="SUPFAM" id="SSF51658">
    <property type="entry name" value="Xylose isomerase-like"/>
    <property type="match status" value="1"/>
</dbReference>
<accession>A0A9Y2IG79</accession>
<dbReference type="Proteomes" id="UP001236014">
    <property type="component" value="Chromosome"/>
</dbReference>
<dbReference type="EMBL" id="CP127294">
    <property type="protein sequence ID" value="WIX77988.1"/>
    <property type="molecule type" value="Genomic_DNA"/>
</dbReference>
<dbReference type="InterPro" id="IPR036237">
    <property type="entry name" value="Xyl_isomerase-like_sf"/>
</dbReference>
<dbReference type="PANTHER" id="PTHR12110">
    <property type="entry name" value="HYDROXYPYRUVATE ISOMERASE"/>
    <property type="match status" value="1"/>
</dbReference>
<keyword evidence="3" id="KW-1185">Reference proteome</keyword>
<dbReference type="Gene3D" id="3.20.20.150">
    <property type="entry name" value="Divalent-metal-dependent TIM barrel enzymes"/>
    <property type="match status" value="1"/>
</dbReference>
<name>A0A9Y2IG79_9PSEU</name>
<feature type="domain" description="Xylose isomerase-like TIM barrel" evidence="1">
    <location>
        <begin position="23"/>
        <end position="246"/>
    </location>
</feature>
<organism evidence="2 3">
    <name type="scientific">Amycolatopsis carbonis</name>
    <dbReference type="NCBI Taxonomy" id="715471"/>
    <lineage>
        <taxon>Bacteria</taxon>
        <taxon>Bacillati</taxon>
        <taxon>Actinomycetota</taxon>
        <taxon>Actinomycetes</taxon>
        <taxon>Pseudonocardiales</taxon>
        <taxon>Pseudonocardiaceae</taxon>
        <taxon>Amycolatopsis</taxon>
    </lineage>
</organism>
<dbReference type="KEGG" id="acab:QRX50_42435"/>
<dbReference type="Pfam" id="PF01261">
    <property type="entry name" value="AP_endonuc_2"/>
    <property type="match status" value="1"/>
</dbReference>
<dbReference type="GO" id="GO:0016853">
    <property type="term" value="F:isomerase activity"/>
    <property type="evidence" value="ECO:0007669"/>
    <property type="project" value="UniProtKB-KW"/>
</dbReference>
<dbReference type="InterPro" id="IPR050312">
    <property type="entry name" value="IolE/XylAMocC-like"/>
</dbReference>
<proteinExistence type="predicted"/>
<protein>
    <submittedName>
        <fullName evidence="2">Sugar phosphate isomerase/epimerase</fullName>
    </submittedName>
</protein>
<evidence type="ECO:0000259" key="1">
    <source>
        <dbReference type="Pfam" id="PF01261"/>
    </source>
</evidence>